<name>A0A9W4PI35_9BACI</name>
<evidence type="ECO:0000313" key="3">
    <source>
        <dbReference type="Proteomes" id="UP000789326"/>
    </source>
</evidence>
<organism evidence="2 3">
    <name type="scientific">Peribacillus simplex</name>
    <dbReference type="NCBI Taxonomy" id="1478"/>
    <lineage>
        <taxon>Bacteria</taxon>
        <taxon>Bacillati</taxon>
        <taxon>Bacillota</taxon>
        <taxon>Bacilli</taxon>
        <taxon>Bacillales</taxon>
        <taxon>Bacillaceae</taxon>
        <taxon>Peribacillus</taxon>
    </lineage>
</organism>
<comment type="caution">
    <text evidence="2">The sequence shown here is derived from an EMBL/GenBank/DDBJ whole genome shotgun (WGS) entry which is preliminary data.</text>
</comment>
<dbReference type="AlphaFoldDB" id="A0A9W4PI35"/>
<feature type="region of interest" description="Disordered" evidence="1">
    <location>
        <begin position="1"/>
        <end position="22"/>
    </location>
</feature>
<evidence type="ECO:0000256" key="1">
    <source>
        <dbReference type="SAM" id="MobiDB-lite"/>
    </source>
</evidence>
<sequence>MGFKGVKENLIEGKNGDSDNLERGEKMKKHILILDVPKQFTTYSFSFSSSFNVKPYTHECSVCR</sequence>
<evidence type="ECO:0000313" key="2">
    <source>
        <dbReference type="EMBL" id="CAH0291126.1"/>
    </source>
</evidence>
<gene>
    <name evidence="2" type="ORF">SRABI133_04252</name>
</gene>
<dbReference type="Proteomes" id="UP000789326">
    <property type="component" value="Unassembled WGS sequence"/>
</dbReference>
<proteinExistence type="predicted"/>
<reference evidence="2" key="1">
    <citation type="submission" date="2021-11" db="EMBL/GenBank/DDBJ databases">
        <authorList>
            <person name="Bulgarelli D."/>
        </authorList>
    </citation>
    <scope>NUCLEOTIDE SEQUENCE</scope>
    <source>
        <strain evidence="2">Bi133</strain>
    </source>
</reference>
<accession>A0A9W4PI35</accession>
<dbReference type="EMBL" id="CAKKMG010000087">
    <property type="protein sequence ID" value="CAH0291126.1"/>
    <property type="molecule type" value="Genomic_DNA"/>
</dbReference>
<protein>
    <submittedName>
        <fullName evidence="2">Uncharacterized protein</fullName>
    </submittedName>
</protein>